<name>A0ABY7ACI6_9FIRM</name>
<proteinExistence type="predicted"/>
<organism evidence="1 2">
    <name type="scientific">Lacrimispora xylanolytica</name>
    <dbReference type="NCBI Taxonomy" id="29375"/>
    <lineage>
        <taxon>Bacteria</taxon>
        <taxon>Bacillati</taxon>
        <taxon>Bacillota</taxon>
        <taxon>Clostridia</taxon>
        <taxon>Lachnospirales</taxon>
        <taxon>Lachnospiraceae</taxon>
        <taxon>Lacrimispora</taxon>
    </lineage>
</organism>
<keyword evidence="2" id="KW-1185">Reference proteome</keyword>
<evidence type="ECO:0000313" key="1">
    <source>
        <dbReference type="EMBL" id="WAJ23247.1"/>
    </source>
</evidence>
<protein>
    <recommendedName>
        <fullName evidence="3">GyrI-like small molecule binding domain-containing protein</fullName>
    </recommendedName>
</protein>
<evidence type="ECO:0008006" key="3">
    <source>
        <dbReference type="Google" id="ProtNLM"/>
    </source>
</evidence>
<reference evidence="1" key="1">
    <citation type="submission" date="2022-11" db="EMBL/GenBank/DDBJ databases">
        <title>Lacrimispora xylanolytica sy1, complete genome.</title>
        <authorList>
            <person name="Choi S."/>
        </authorList>
    </citation>
    <scope>NUCLEOTIDE SEQUENCE</scope>
    <source>
        <strain evidence="1">Sy1</strain>
    </source>
</reference>
<evidence type="ECO:0000313" key="2">
    <source>
        <dbReference type="Proteomes" id="UP001163115"/>
    </source>
</evidence>
<sequence length="168" mass="19153">MESYLTGVDQTQFRVISLPPFRAASSGVDNVCDFSNDSILGKFDAYFSAIQVSDRDSFMPRDFLYYDEEKSGLVWAWALTEDMDDGGNEVISFDGGYYLTYVYVDGDDEMSGKRYKEAISYIENSDVFELDIRPGHYIMGHIITPSEIIKAQGFAQMENFVPIKFKEK</sequence>
<accession>A0ABY7ACI6</accession>
<dbReference type="Proteomes" id="UP001163115">
    <property type="component" value="Chromosome"/>
</dbReference>
<dbReference type="RefSeq" id="WP_024835097.1">
    <property type="nucleotide sequence ID" value="NZ_CP113524.1"/>
</dbReference>
<dbReference type="EMBL" id="CP113524">
    <property type="protein sequence ID" value="WAJ23247.1"/>
    <property type="molecule type" value="Genomic_DNA"/>
</dbReference>
<gene>
    <name evidence="1" type="ORF">OW255_17015</name>
</gene>